<dbReference type="Pfam" id="PF05658">
    <property type="entry name" value="YadA_head"/>
    <property type="match status" value="2"/>
</dbReference>
<dbReference type="AlphaFoldDB" id="A0A8J3DDI5"/>
<protein>
    <recommendedName>
        <fullName evidence="2">Trimeric autotransporter adhesin YadA-like head domain-containing protein</fullName>
    </recommendedName>
</protein>
<dbReference type="InterPro" id="IPR008640">
    <property type="entry name" value="Adhesin_Head_dom"/>
</dbReference>
<evidence type="ECO:0000313" key="4">
    <source>
        <dbReference type="Proteomes" id="UP000642829"/>
    </source>
</evidence>
<name>A0A8J3DDI5_9BACT</name>
<feature type="chain" id="PRO_5035308893" description="Trimeric autotransporter adhesin YadA-like head domain-containing protein" evidence="1">
    <location>
        <begin position="27"/>
        <end position="377"/>
    </location>
</feature>
<dbReference type="GO" id="GO:0019867">
    <property type="term" value="C:outer membrane"/>
    <property type="evidence" value="ECO:0007669"/>
    <property type="project" value="InterPro"/>
</dbReference>
<dbReference type="EMBL" id="BMXG01000017">
    <property type="protein sequence ID" value="GHC07160.1"/>
    <property type="molecule type" value="Genomic_DNA"/>
</dbReference>
<dbReference type="Proteomes" id="UP000642829">
    <property type="component" value="Unassembled WGS sequence"/>
</dbReference>
<dbReference type="Gene3D" id="2.150.10.10">
    <property type="entry name" value="Serralysin-like metalloprotease, C-terminal"/>
    <property type="match status" value="2"/>
</dbReference>
<evidence type="ECO:0000256" key="1">
    <source>
        <dbReference type="SAM" id="SignalP"/>
    </source>
</evidence>
<keyword evidence="4" id="KW-1185">Reference proteome</keyword>
<keyword evidence="1" id="KW-0732">Signal</keyword>
<reference evidence="3" key="1">
    <citation type="journal article" date="2014" name="Int. J. Syst. Evol. Microbiol.">
        <title>Complete genome sequence of Corynebacterium casei LMG S-19264T (=DSM 44701T), isolated from a smear-ripened cheese.</title>
        <authorList>
            <consortium name="US DOE Joint Genome Institute (JGI-PGF)"/>
            <person name="Walter F."/>
            <person name="Albersmeier A."/>
            <person name="Kalinowski J."/>
            <person name="Ruckert C."/>
        </authorList>
    </citation>
    <scope>NUCLEOTIDE SEQUENCE</scope>
    <source>
        <strain evidence="3">KCTC 12870</strain>
    </source>
</reference>
<evidence type="ECO:0000259" key="2">
    <source>
        <dbReference type="Pfam" id="PF05658"/>
    </source>
</evidence>
<proteinExistence type="predicted"/>
<gene>
    <name evidence="3" type="ORF">GCM10007047_25210</name>
</gene>
<feature type="domain" description="Trimeric autotransporter adhesin YadA-like head" evidence="2">
    <location>
        <begin position="149"/>
        <end position="172"/>
    </location>
</feature>
<dbReference type="RefSeq" id="WP_189515737.1">
    <property type="nucleotide sequence ID" value="NZ_BMXG01000017.1"/>
</dbReference>
<dbReference type="InterPro" id="IPR011049">
    <property type="entry name" value="Serralysin-like_metalloprot_C"/>
</dbReference>
<dbReference type="CDD" id="cd12820">
    <property type="entry name" value="LbR_YadA-like"/>
    <property type="match status" value="1"/>
</dbReference>
<sequence>MKTLKRSFQSLLATLIATGIVPLALQADSIVIEGDLDVQAAGVANGDVTVDNELTVNEDDTVTDPAVKASLKVEDNGAIWAGEGENFDETYQLPVGEFGNYLAWIPSKGSLVVGSVTSYANIGEHTLSVGVNSTARGVGTLSIGFETFATGYGSMAIGEWSHVSGSSSFVMGVDTGVTGQGSFASGNLAYIIGDHSFAFGPDATVIGDVGFAFGRLAYAEDDSFAFGEEASAIDESIAMGFHSEANGSGSVAIGQYTQAQAANSFVIGKYNLGLYTDTGGAEEGKTTWIDTDPILELGNGDTTTASNAITVLKNGEMTVANKAWKSELEGFDPLGYPANMITSSNGNALNVEGHANFYGKVLIAKAQGDISMGDYGN</sequence>
<organism evidence="3 4">
    <name type="scientific">Cerasicoccus arenae</name>
    <dbReference type="NCBI Taxonomy" id="424488"/>
    <lineage>
        <taxon>Bacteria</taxon>
        <taxon>Pseudomonadati</taxon>
        <taxon>Verrucomicrobiota</taxon>
        <taxon>Opitutia</taxon>
        <taxon>Puniceicoccales</taxon>
        <taxon>Cerasicoccaceae</taxon>
        <taxon>Cerasicoccus</taxon>
    </lineage>
</organism>
<comment type="caution">
    <text evidence="3">The sequence shown here is derived from an EMBL/GenBank/DDBJ whole genome shotgun (WGS) entry which is preliminary data.</text>
</comment>
<feature type="domain" description="Trimeric autotransporter adhesin YadA-like head" evidence="2">
    <location>
        <begin position="235"/>
        <end position="256"/>
    </location>
</feature>
<feature type="signal peptide" evidence="1">
    <location>
        <begin position="1"/>
        <end position="26"/>
    </location>
</feature>
<accession>A0A8J3DDI5</accession>
<dbReference type="SUPFAM" id="SSF101967">
    <property type="entry name" value="Adhesin YadA, collagen-binding domain"/>
    <property type="match status" value="1"/>
</dbReference>
<evidence type="ECO:0000313" key="3">
    <source>
        <dbReference type="EMBL" id="GHC07160.1"/>
    </source>
</evidence>
<reference evidence="3" key="2">
    <citation type="submission" date="2020-09" db="EMBL/GenBank/DDBJ databases">
        <authorList>
            <person name="Sun Q."/>
            <person name="Kim S."/>
        </authorList>
    </citation>
    <scope>NUCLEOTIDE SEQUENCE</scope>
    <source>
        <strain evidence="3">KCTC 12870</strain>
    </source>
</reference>